<name>A0A4Y2HZV0_ARAVE</name>
<evidence type="ECO:0000256" key="3">
    <source>
        <dbReference type="ARBA" id="ARBA00022737"/>
    </source>
</evidence>
<dbReference type="PROSITE" id="PS01209">
    <property type="entry name" value="LDLRA_1"/>
    <property type="match status" value="2"/>
</dbReference>
<keyword evidence="12" id="KW-1185">Reference proteome</keyword>
<gene>
    <name evidence="11" type="primary">LRP1_16</name>
    <name evidence="11" type="ORF">AVEN_76824_1</name>
</gene>
<dbReference type="OrthoDB" id="6482518at2759"/>
<feature type="disulfide bond" evidence="9">
    <location>
        <begin position="37"/>
        <end position="55"/>
    </location>
</feature>
<keyword evidence="11" id="KW-0449">Lipoprotein</keyword>
<protein>
    <submittedName>
        <fullName evidence="11">Prolow-density lipoprotein receptor-related protein 1</fullName>
    </submittedName>
</protein>
<comment type="subcellular location">
    <subcellularLocation>
        <location evidence="1">Membrane</location>
        <topology evidence="1">Single-pass membrane protein</topology>
    </subcellularLocation>
</comment>
<feature type="disulfide bond" evidence="9">
    <location>
        <begin position="49"/>
        <end position="64"/>
    </location>
</feature>
<dbReference type="InterPro" id="IPR036055">
    <property type="entry name" value="LDL_receptor-like_sf"/>
</dbReference>
<comment type="caution">
    <text evidence="11">The sequence shown here is derived from an EMBL/GenBank/DDBJ whole genome shotgun (WGS) entry which is preliminary data.</text>
</comment>
<keyword evidence="6 9" id="KW-1015">Disulfide bond</keyword>
<dbReference type="AlphaFoldDB" id="A0A4Y2HZV0"/>
<dbReference type="Gene3D" id="4.10.400.10">
    <property type="entry name" value="Low-density Lipoprotein Receptor"/>
    <property type="match status" value="3"/>
</dbReference>
<evidence type="ECO:0000256" key="1">
    <source>
        <dbReference type="ARBA" id="ARBA00004167"/>
    </source>
</evidence>
<dbReference type="InterPro" id="IPR023415">
    <property type="entry name" value="LDLR_class-A_CS"/>
</dbReference>
<dbReference type="InterPro" id="IPR051221">
    <property type="entry name" value="LDLR-related"/>
</dbReference>
<keyword evidence="3" id="KW-0677">Repeat</keyword>
<dbReference type="CDD" id="cd00112">
    <property type="entry name" value="LDLa"/>
    <property type="match status" value="3"/>
</dbReference>
<dbReference type="PANTHER" id="PTHR22722:SF5">
    <property type="entry name" value="LOW-DENSITY LIPOPROTEIN RECEPTOR-RELATED PROTEIN 1B"/>
    <property type="match status" value="1"/>
</dbReference>
<evidence type="ECO:0000256" key="7">
    <source>
        <dbReference type="ARBA" id="ARBA00023170"/>
    </source>
</evidence>
<evidence type="ECO:0000256" key="8">
    <source>
        <dbReference type="ARBA" id="ARBA00023180"/>
    </source>
</evidence>
<dbReference type="GO" id="GO:0005886">
    <property type="term" value="C:plasma membrane"/>
    <property type="evidence" value="ECO:0007669"/>
    <property type="project" value="TreeGrafter"/>
</dbReference>
<dbReference type="PANTHER" id="PTHR22722">
    <property type="entry name" value="LOW-DENSITY LIPOPROTEIN RECEPTOR-RELATED PROTEIN 2-RELATED"/>
    <property type="match status" value="1"/>
</dbReference>
<feature type="disulfide bond" evidence="9">
    <location>
        <begin position="30"/>
        <end position="42"/>
    </location>
</feature>
<dbReference type="GO" id="GO:0005041">
    <property type="term" value="F:low-density lipoprotein particle receptor activity"/>
    <property type="evidence" value="ECO:0007669"/>
    <property type="project" value="TreeGrafter"/>
</dbReference>
<evidence type="ECO:0000313" key="11">
    <source>
        <dbReference type="EMBL" id="GBM70873.1"/>
    </source>
</evidence>
<evidence type="ECO:0000256" key="9">
    <source>
        <dbReference type="PROSITE-ProRule" id="PRU00124"/>
    </source>
</evidence>
<proteinExistence type="predicted"/>
<dbReference type="Proteomes" id="UP000499080">
    <property type="component" value="Unassembled WGS sequence"/>
</dbReference>
<organism evidence="11 12">
    <name type="scientific">Araneus ventricosus</name>
    <name type="common">Orbweaver spider</name>
    <name type="synonym">Epeira ventricosa</name>
    <dbReference type="NCBI Taxonomy" id="182803"/>
    <lineage>
        <taxon>Eukaryota</taxon>
        <taxon>Metazoa</taxon>
        <taxon>Ecdysozoa</taxon>
        <taxon>Arthropoda</taxon>
        <taxon>Chelicerata</taxon>
        <taxon>Arachnida</taxon>
        <taxon>Araneae</taxon>
        <taxon>Araneomorphae</taxon>
        <taxon>Entelegynae</taxon>
        <taxon>Araneoidea</taxon>
        <taxon>Araneidae</taxon>
        <taxon>Araneus</taxon>
    </lineage>
</organism>
<dbReference type="EMBL" id="BGPR01002280">
    <property type="protein sequence ID" value="GBM70873.1"/>
    <property type="molecule type" value="Genomic_DNA"/>
</dbReference>
<feature type="disulfide bond" evidence="9">
    <location>
        <begin position="131"/>
        <end position="146"/>
    </location>
</feature>
<evidence type="ECO:0000256" key="10">
    <source>
        <dbReference type="SAM" id="SignalP"/>
    </source>
</evidence>
<keyword evidence="8" id="KW-0325">Glycoprotein</keyword>
<evidence type="ECO:0000256" key="4">
    <source>
        <dbReference type="ARBA" id="ARBA00022989"/>
    </source>
</evidence>
<accession>A0A4Y2HZV0</accession>
<comment type="caution">
    <text evidence="9">Lacks conserved residue(s) required for the propagation of feature annotation.</text>
</comment>
<keyword evidence="7 11" id="KW-0675">Receptor</keyword>
<sequence>MSRTVSMEIFVLISLLAGVFLCYAEAATQCASAEFKCSIGRCTDIRNLCDGDNDCGDRSDEQFCDSYSCHPLSFQCLNGKCITRRVFCNGGDHCGDNSDERYCNMSSSVQCPPGWIRCPSGSRCIPFSWVCDGLKDCIGESEETNCGKTYSLCAVSKNN</sequence>
<feature type="disulfide bond" evidence="9">
    <location>
        <begin position="76"/>
        <end position="94"/>
    </location>
</feature>
<feature type="disulfide bond" evidence="9">
    <location>
        <begin position="88"/>
        <end position="103"/>
    </location>
</feature>
<evidence type="ECO:0000313" key="12">
    <source>
        <dbReference type="Proteomes" id="UP000499080"/>
    </source>
</evidence>
<dbReference type="PROSITE" id="PS50068">
    <property type="entry name" value="LDLRA_2"/>
    <property type="match status" value="3"/>
</dbReference>
<reference evidence="11 12" key="1">
    <citation type="journal article" date="2019" name="Sci. Rep.">
        <title>Orb-weaving spider Araneus ventricosus genome elucidates the spidroin gene catalogue.</title>
        <authorList>
            <person name="Kono N."/>
            <person name="Nakamura H."/>
            <person name="Ohtoshi R."/>
            <person name="Moran D.A.P."/>
            <person name="Shinohara A."/>
            <person name="Yoshida Y."/>
            <person name="Fujiwara M."/>
            <person name="Mori M."/>
            <person name="Tomita M."/>
            <person name="Arakawa K."/>
        </authorList>
    </citation>
    <scope>NUCLEOTIDE SEQUENCE [LARGE SCALE GENOMIC DNA]</scope>
</reference>
<keyword evidence="2" id="KW-0812">Transmembrane</keyword>
<evidence type="ECO:0000256" key="6">
    <source>
        <dbReference type="ARBA" id="ARBA00023157"/>
    </source>
</evidence>
<feature type="signal peptide" evidence="10">
    <location>
        <begin position="1"/>
        <end position="26"/>
    </location>
</feature>
<dbReference type="Pfam" id="PF00057">
    <property type="entry name" value="Ldl_recept_a"/>
    <property type="match status" value="3"/>
</dbReference>
<feature type="chain" id="PRO_5021429225" evidence="10">
    <location>
        <begin position="27"/>
        <end position="159"/>
    </location>
</feature>
<dbReference type="GO" id="GO:0043235">
    <property type="term" value="C:receptor complex"/>
    <property type="evidence" value="ECO:0007669"/>
    <property type="project" value="TreeGrafter"/>
</dbReference>
<evidence type="ECO:0000256" key="5">
    <source>
        <dbReference type="ARBA" id="ARBA00023136"/>
    </source>
</evidence>
<evidence type="ECO:0000256" key="2">
    <source>
        <dbReference type="ARBA" id="ARBA00022692"/>
    </source>
</evidence>
<keyword evidence="10" id="KW-0732">Signal</keyword>
<keyword evidence="5" id="KW-0472">Membrane</keyword>
<dbReference type="SMART" id="SM00192">
    <property type="entry name" value="LDLa"/>
    <property type="match status" value="3"/>
</dbReference>
<feature type="disulfide bond" evidence="9">
    <location>
        <begin position="69"/>
        <end position="81"/>
    </location>
</feature>
<dbReference type="PRINTS" id="PR00261">
    <property type="entry name" value="LDLRECEPTOR"/>
</dbReference>
<dbReference type="SUPFAM" id="SSF57424">
    <property type="entry name" value="LDL receptor-like module"/>
    <property type="match status" value="3"/>
</dbReference>
<dbReference type="InterPro" id="IPR002172">
    <property type="entry name" value="LDrepeatLR_classA_rpt"/>
</dbReference>
<keyword evidence="4" id="KW-1133">Transmembrane helix</keyword>